<gene>
    <name evidence="2" type="ORF">HD556DRAFT_944710</name>
</gene>
<keyword evidence="1" id="KW-0732">Signal</keyword>
<protein>
    <submittedName>
        <fullName evidence="2">Uncharacterized protein</fullName>
    </submittedName>
</protein>
<feature type="signal peptide" evidence="1">
    <location>
        <begin position="1"/>
        <end position="27"/>
    </location>
</feature>
<feature type="chain" id="PRO_5040178742" evidence="1">
    <location>
        <begin position="28"/>
        <end position="135"/>
    </location>
</feature>
<organism evidence="2 3">
    <name type="scientific">Suillus plorans</name>
    <dbReference type="NCBI Taxonomy" id="116603"/>
    <lineage>
        <taxon>Eukaryota</taxon>
        <taxon>Fungi</taxon>
        <taxon>Dikarya</taxon>
        <taxon>Basidiomycota</taxon>
        <taxon>Agaricomycotina</taxon>
        <taxon>Agaricomycetes</taxon>
        <taxon>Agaricomycetidae</taxon>
        <taxon>Boletales</taxon>
        <taxon>Suillineae</taxon>
        <taxon>Suillaceae</taxon>
        <taxon>Suillus</taxon>
    </lineage>
</organism>
<evidence type="ECO:0000256" key="1">
    <source>
        <dbReference type="SAM" id="SignalP"/>
    </source>
</evidence>
<evidence type="ECO:0000313" key="3">
    <source>
        <dbReference type="Proteomes" id="UP000719766"/>
    </source>
</evidence>
<sequence>MMQFSPCEAGGVLLKLVVLWITTDVSATESDFCAMLKKTLKNTGDVRVLPPLSLSSQMLLTRTAGFSLWCGRNGTIVAARYSTTARESLELVVQFSIDLLGMVVALWLSPYSCHTVQPMTWLAVIALPVPSQRYM</sequence>
<dbReference type="Proteomes" id="UP000719766">
    <property type="component" value="Unassembled WGS sequence"/>
</dbReference>
<name>A0A9P7DBU4_9AGAM</name>
<dbReference type="RefSeq" id="XP_041155013.1">
    <property type="nucleotide sequence ID" value="XM_041312087.1"/>
</dbReference>
<evidence type="ECO:0000313" key="2">
    <source>
        <dbReference type="EMBL" id="KAG1787690.1"/>
    </source>
</evidence>
<dbReference type="GeneID" id="64605851"/>
<dbReference type="AlphaFoldDB" id="A0A9P7DBU4"/>
<comment type="caution">
    <text evidence="2">The sequence shown here is derived from an EMBL/GenBank/DDBJ whole genome shotgun (WGS) entry which is preliminary data.</text>
</comment>
<proteinExistence type="predicted"/>
<keyword evidence="3" id="KW-1185">Reference proteome</keyword>
<reference evidence="2" key="1">
    <citation type="journal article" date="2020" name="New Phytol.">
        <title>Comparative genomics reveals dynamic genome evolution in host specialist ectomycorrhizal fungi.</title>
        <authorList>
            <person name="Lofgren L.A."/>
            <person name="Nguyen N.H."/>
            <person name="Vilgalys R."/>
            <person name="Ruytinx J."/>
            <person name="Liao H.L."/>
            <person name="Branco S."/>
            <person name="Kuo A."/>
            <person name="LaButti K."/>
            <person name="Lipzen A."/>
            <person name="Andreopoulos W."/>
            <person name="Pangilinan J."/>
            <person name="Riley R."/>
            <person name="Hundley H."/>
            <person name="Na H."/>
            <person name="Barry K."/>
            <person name="Grigoriev I.V."/>
            <person name="Stajich J.E."/>
            <person name="Kennedy P.G."/>
        </authorList>
    </citation>
    <scope>NUCLEOTIDE SEQUENCE</scope>
    <source>
        <strain evidence="2">S12</strain>
    </source>
</reference>
<dbReference type="EMBL" id="JABBWE010000076">
    <property type="protein sequence ID" value="KAG1787690.1"/>
    <property type="molecule type" value="Genomic_DNA"/>
</dbReference>
<accession>A0A9P7DBU4</accession>